<accession>A0AAD9TJ06</accession>
<evidence type="ECO:0000259" key="2">
    <source>
        <dbReference type="Pfam" id="PF03108"/>
    </source>
</evidence>
<dbReference type="InterPro" id="IPR004332">
    <property type="entry name" value="Transposase_MuDR"/>
</dbReference>
<protein>
    <recommendedName>
        <fullName evidence="2">Transposase MuDR plant domain-containing protein</fullName>
    </recommendedName>
</protein>
<evidence type="ECO:0000313" key="3">
    <source>
        <dbReference type="EMBL" id="KAK2636514.1"/>
    </source>
</evidence>
<sequence>MCDCVFREGYKNLRNSSEDVVCVFRVYFGMSLDIKTVLSFGIEVFQTVKEDEEIHYQHPEAHNDWAEADIVANGSDMVVNGTDVGGNGPDMDGVNEDSVVELDGEVGKSDKLQRKKKGNMQQKRQKVELLREITCKGKERKRETNIPRLESGDGADIDEGAEDLNNLDGFDIEEIQRGSVSQFKKKMYHEFNPSRDMHDPKFMLGIKFGSVDVFRNAIRAHVVKNKKAITFKKNDPTWIRAICENEGCNWFVYGSWLNDKRTFNIKSLGDKHICTMSFKNKFVNSKMIADKNNMCEAFNSAILNTRDKPMISLMEMIKTYLMKRLTRKRVELEWWKHEIGPTVFKIIENVKLGSNFCRLEYLETTNIKSGVMEMSSILLTSKTRFVHATSATE</sequence>
<feature type="domain" description="Transposase MuDR plant" evidence="2">
    <location>
        <begin position="201"/>
        <end position="265"/>
    </location>
</feature>
<evidence type="ECO:0000313" key="4">
    <source>
        <dbReference type="Proteomes" id="UP001280121"/>
    </source>
</evidence>
<gene>
    <name evidence="3" type="ORF">Ddye_031306</name>
</gene>
<dbReference type="EMBL" id="JANJYI010000009">
    <property type="protein sequence ID" value="KAK2636514.1"/>
    <property type="molecule type" value="Genomic_DNA"/>
</dbReference>
<proteinExistence type="predicted"/>
<feature type="region of interest" description="Disordered" evidence="1">
    <location>
        <begin position="141"/>
        <end position="160"/>
    </location>
</feature>
<dbReference type="PANTHER" id="PTHR31973">
    <property type="entry name" value="POLYPROTEIN, PUTATIVE-RELATED"/>
    <property type="match status" value="1"/>
</dbReference>
<organism evidence="3 4">
    <name type="scientific">Dipteronia dyeriana</name>
    <dbReference type="NCBI Taxonomy" id="168575"/>
    <lineage>
        <taxon>Eukaryota</taxon>
        <taxon>Viridiplantae</taxon>
        <taxon>Streptophyta</taxon>
        <taxon>Embryophyta</taxon>
        <taxon>Tracheophyta</taxon>
        <taxon>Spermatophyta</taxon>
        <taxon>Magnoliopsida</taxon>
        <taxon>eudicotyledons</taxon>
        <taxon>Gunneridae</taxon>
        <taxon>Pentapetalae</taxon>
        <taxon>rosids</taxon>
        <taxon>malvids</taxon>
        <taxon>Sapindales</taxon>
        <taxon>Sapindaceae</taxon>
        <taxon>Hippocastanoideae</taxon>
        <taxon>Acereae</taxon>
        <taxon>Dipteronia</taxon>
    </lineage>
</organism>
<name>A0AAD9TJ06_9ROSI</name>
<reference evidence="3" key="1">
    <citation type="journal article" date="2023" name="Plant J.">
        <title>Genome sequences and population genomics provide insights into the demographic history, inbreeding, and mutation load of two 'living fossil' tree species of Dipteronia.</title>
        <authorList>
            <person name="Feng Y."/>
            <person name="Comes H.P."/>
            <person name="Chen J."/>
            <person name="Zhu S."/>
            <person name="Lu R."/>
            <person name="Zhang X."/>
            <person name="Li P."/>
            <person name="Qiu J."/>
            <person name="Olsen K.M."/>
            <person name="Qiu Y."/>
        </authorList>
    </citation>
    <scope>NUCLEOTIDE SEQUENCE</scope>
    <source>
        <strain evidence="3">KIB01</strain>
    </source>
</reference>
<comment type="caution">
    <text evidence="3">The sequence shown here is derived from an EMBL/GenBank/DDBJ whole genome shotgun (WGS) entry which is preliminary data.</text>
</comment>
<keyword evidence="4" id="KW-1185">Reference proteome</keyword>
<evidence type="ECO:0000256" key="1">
    <source>
        <dbReference type="SAM" id="MobiDB-lite"/>
    </source>
</evidence>
<dbReference type="Proteomes" id="UP001280121">
    <property type="component" value="Unassembled WGS sequence"/>
</dbReference>
<dbReference type="AlphaFoldDB" id="A0AAD9TJ06"/>
<dbReference type="Pfam" id="PF03108">
    <property type="entry name" value="DBD_Tnp_Mut"/>
    <property type="match status" value="1"/>
</dbReference>
<dbReference type="PANTHER" id="PTHR31973:SF187">
    <property type="entry name" value="MUTATOR TRANSPOSASE MUDRA PROTEIN"/>
    <property type="match status" value="1"/>
</dbReference>